<dbReference type="PROSITE" id="PS51891">
    <property type="entry name" value="CENP_V_GFA"/>
    <property type="match status" value="1"/>
</dbReference>
<sequence>MLSGSCLCNGVQYEIKGELGDIMQCHCQKCRKANGSAFATNAAIPTTAFALLKGKELLAEYESTPGVFRVFCKQCASPLYSRRPHMPELLRLRIGTLDTKIEGKPSSHIFVGSKAEWHEICDDIPQYEERPVV</sequence>
<dbReference type="InterPro" id="IPR011057">
    <property type="entry name" value="Mss4-like_sf"/>
</dbReference>
<evidence type="ECO:0000313" key="6">
    <source>
        <dbReference type="EMBL" id="SHF27346.1"/>
    </source>
</evidence>
<comment type="similarity">
    <text evidence="1">Belongs to the Gfa family.</text>
</comment>
<keyword evidence="4" id="KW-0456">Lyase</keyword>
<dbReference type="STRING" id="1122206.SAMN02745753_01658"/>
<dbReference type="SUPFAM" id="SSF51316">
    <property type="entry name" value="Mss4-like"/>
    <property type="match status" value="1"/>
</dbReference>
<evidence type="ECO:0000313" key="7">
    <source>
        <dbReference type="Proteomes" id="UP000184517"/>
    </source>
</evidence>
<gene>
    <name evidence="6" type="ORF">SAMN02745753_01658</name>
</gene>
<accession>A0A1M5ABC2</accession>
<dbReference type="PANTHER" id="PTHR33337">
    <property type="entry name" value="GFA DOMAIN-CONTAINING PROTEIN"/>
    <property type="match status" value="1"/>
</dbReference>
<name>A0A1M5ABC2_9GAMM</name>
<evidence type="ECO:0000256" key="4">
    <source>
        <dbReference type="ARBA" id="ARBA00023239"/>
    </source>
</evidence>
<reference evidence="7" key="1">
    <citation type="submission" date="2016-11" db="EMBL/GenBank/DDBJ databases">
        <authorList>
            <person name="Varghese N."/>
            <person name="Submissions S."/>
        </authorList>
    </citation>
    <scope>NUCLEOTIDE SEQUENCE [LARGE SCALE GENOMIC DNA]</scope>
    <source>
        <strain evidence="7">DSM 16579</strain>
    </source>
</reference>
<evidence type="ECO:0000256" key="1">
    <source>
        <dbReference type="ARBA" id="ARBA00005495"/>
    </source>
</evidence>
<dbReference type="AlphaFoldDB" id="A0A1M5ABC2"/>
<keyword evidence="3" id="KW-0862">Zinc</keyword>
<dbReference type="InterPro" id="IPR006913">
    <property type="entry name" value="CENP-V/GFA"/>
</dbReference>
<dbReference type="Pfam" id="PF04828">
    <property type="entry name" value="GFA"/>
    <property type="match status" value="1"/>
</dbReference>
<organism evidence="6 7">
    <name type="scientific">Marinomonas polaris DSM 16579</name>
    <dbReference type="NCBI Taxonomy" id="1122206"/>
    <lineage>
        <taxon>Bacteria</taxon>
        <taxon>Pseudomonadati</taxon>
        <taxon>Pseudomonadota</taxon>
        <taxon>Gammaproteobacteria</taxon>
        <taxon>Oceanospirillales</taxon>
        <taxon>Oceanospirillaceae</taxon>
        <taxon>Marinomonas</taxon>
    </lineage>
</organism>
<dbReference type="OrthoDB" id="9786619at2"/>
<feature type="domain" description="CENP-V/GFA" evidence="5">
    <location>
        <begin position="2"/>
        <end position="118"/>
    </location>
</feature>
<dbReference type="GO" id="GO:0046872">
    <property type="term" value="F:metal ion binding"/>
    <property type="evidence" value="ECO:0007669"/>
    <property type="project" value="UniProtKB-KW"/>
</dbReference>
<keyword evidence="2" id="KW-0479">Metal-binding</keyword>
<evidence type="ECO:0000256" key="2">
    <source>
        <dbReference type="ARBA" id="ARBA00022723"/>
    </source>
</evidence>
<proteinExistence type="inferred from homology"/>
<dbReference type="GO" id="GO:0016846">
    <property type="term" value="F:carbon-sulfur lyase activity"/>
    <property type="evidence" value="ECO:0007669"/>
    <property type="project" value="InterPro"/>
</dbReference>
<evidence type="ECO:0000259" key="5">
    <source>
        <dbReference type="PROSITE" id="PS51891"/>
    </source>
</evidence>
<dbReference type="PANTHER" id="PTHR33337:SF40">
    <property type="entry name" value="CENP-V_GFA DOMAIN-CONTAINING PROTEIN-RELATED"/>
    <property type="match status" value="1"/>
</dbReference>
<protein>
    <submittedName>
        <fullName evidence="6">Uncharacterized conserved protein</fullName>
    </submittedName>
</protein>
<dbReference type="RefSeq" id="WP_072839240.1">
    <property type="nucleotide sequence ID" value="NZ_FQVF01000006.1"/>
</dbReference>
<evidence type="ECO:0000256" key="3">
    <source>
        <dbReference type="ARBA" id="ARBA00022833"/>
    </source>
</evidence>
<dbReference type="EMBL" id="FQVF01000006">
    <property type="protein sequence ID" value="SHF27346.1"/>
    <property type="molecule type" value="Genomic_DNA"/>
</dbReference>
<dbReference type="Proteomes" id="UP000184517">
    <property type="component" value="Unassembled WGS sequence"/>
</dbReference>
<keyword evidence="7" id="KW-1185">Reference proteome</keyword>
<dbReference type="Gene3D" id="3.90.1590.10">
    <property type="entry name" value="glutathione-dependent formaldehyde- activating enzyme (gfa)"/>
    <property type="match status" value="1"/>
</dbReference>